<dbReference type="Pfam" id="PF08817">
    <property type="entry name" value="YukD"/>
    <property type="match status" value="1"/>
</dbReference>
<keyword evidence="4" id="KW-0812">Transmembrane</keyword>
<dbReference type="RefSeq" id="WP_030236916.1">
    <property type="nucleotide sequence ID" value="NZ_CP024985.1"/>
</dbReference>
<evidence type="ECO:0000313" key="9">
    <source>
        <dbReference type="Proteomes" id="UP000231791"/>
    </source>
</evidence>
<proteinExistence type="inferred from homology"/>
<accession>A0A2K8PHU8</accession>
<gene>
    <name evidence="8" type="ORF">SLAV_21140</name>
</gene>
<dbReference type="GO" id="GO:0005886">
    <property type="term" value="C:plasma membrane"/>
    <property type="evidence" value="ECO:0007669"/>
    <property type="project" value="UniProtKB-SubCell"/>
</dbReference>
<evidence type="ECO:0000256" key="2">
    <source>
        <dbReference type="ARBA" id="ARBA00006162"/>
    </source>
</evidence>
<dbReference type="AlphaFoldDB" id="A0A2K8PHU8"/>
<dbReference type="Proteomes" id="UP000231791">
    <property type="component" value="Chromosome"/>
</dbReference>
<reference evidence="8 9" key="1">
    <citation type="submission" date="2017-11" db="EMBL/GenBank/DDBJ databases">
        <title>Complete genome sequence of Streptomyces lavendulae subsp. lavendulae CCM 3239 (formerly 'Streptomyces aureofaciens CCM 3239'), the producer of the angucycline-type antibiotic auricin.</title>
        <authorList>
            <person name="Busche T."/>
            <person name="Novakova R."/>
            <person name="Al'Dilaimi A."/>
            <person name="Homerova D."/>
            <person name="Feckova L."/>
            <person name="Rezuchova B."/>
            <person name="Mingyar E."/>
            <person name="Csolleiova D."/>
            <person name="Bekeova C."/>
            <person name="Winkler A."/>
            <person name="Sevcikova B."/>
            <person name="Kalinowski J."/>
            <person name="Kormanec J."/>
            <person name="Ruckert C."/>
        </authorList>
    </citation>
    <scope>NUCLEOTIDE SEQUENCE [LARGE SCALE GENOMIC DNA]</scope>
    <source>
        <strain evidence="8 9">CCM 3239</strain>
    </source>
</reference>
<dbReference type="InterPro" id="IPR044049">
    <property type="entry name" value="EccD_transm"/>
</dbReference>
<evidence type="ECO:0000256" key="1">
    <source>
        <dbReference type="ARBA" id="ARBA00004651"/>
    </source>
</evidence>
<comment type="subcellular location">
    <subcellularLocation>
        <location evidence="1">Cell membrane</location>
        <topology evidence="1">Multi-pass membrane protein</topology>
    </subcellularLocation>
</comment>
<dbReference type="NCBIfam" id="TIGR03920">
    <property type="entry name" value="T7SS_EccD"/>
    <property type="match status" value="1"/>
</dbReference>
<evidence type="ECO:0000256" key="4">
    <source>
        <dbReference type="ARBA" id="ARBA00022692"/>
    </source>
</evidence>
<sequence>MGAGSGTALSRVTLVGERRRMDLVLPSQEPVGRLLPDVIRMLDDRVAAQPTLRHLVTADGSVLEHDVCLADAGIGDGAVLRLVRVQDVPSAPVVHDVTDEAAEDLDVRAWRWRPGARRVTAGAGLVGWALLAGWFARREFAPGAVAGALLAVAAVAAVVGALAGRLKRSGLAAALLATAGAVGVLGAWTLCDAQHWGPMGRLAAVAGALAVGLALLGWFTPLGRGGFVGAVTVVGLTGGWEAVAVAQGGAGARTGAVLAVVSVILLGLLPRLALAAAGLTGLDDRRARGASVSRYKVATALGATHRGMALATLATAVSAGAAGVLALREPDVWTVSLAVAVAVVLWLRARAFPLVAEVVALLLAGAAVTVAALLVWADRAGAAGPLATLLVLALAALGALAVQPPEHVRVRLRRFGDTAESFGVIVLFPLLIGVFGVYGRLLGTFA</sequence>
<dbReference type="Pfam" id="PF19053">
    <property type="entry name" value="EccD"/>
    <property type="match status" value="1"/>
</dbReference>
<dbReference type="KEGG" id="slx:SLAV_21140"/>
<protein>
    <recommendedName>
        <fullName evidence="7">EccD-like transmembrane domain-containing protein</fullName>
    </recommendedName>
</protein>
<evidence type="ECO:0000256" key="5">
    <source>
        <dbReference type="ARBA" id="ARBA00022989"/>
    </source>
</evidence>
<evidence type="ECO:0000256" key="6">
    <source>
        <dbReference type="ARBA" id="ARBA00023136"/>
    </source>
</evidence>
<keyword evidence="6" id="KW-0472">Membrane</keyword>
<dbReference type="Gene3D" id="3.10.20.90">
    <property type="entry name" value="Phosphatidylinositol 3-kinase Catalytic Subunit, Chain A, domain 1"/>
    <property type="match status" value="1"/>
</dbReference>
<comment type="similarity">
    <text evidence="2">Belongs to the EccD/Snm4 family.</text>
</comment>
<evidence type="ECO:0000259" key="7">
    <source>
        <dbReference type="Pfam" id="PF19053"/>
    </source>
</evidence>
<keyword evidence="3" id="KW-1003">Cell membrane</keyword>
<dbReference type="EMBL" id="CP024985">
    <property type="protein sequence ID" value="ATZ26048.1"/>
    <property type="molecule type" value="Genomic_DNA"/>
</dbReference>
<evidence type="ECO:0000313" key="8">
    <source>
        <dbReference type="EMBL" id="ATZ26048.1"/>
    </source>
</evidence>
<dbReference type="InterPro" id="IPR024962">
    <property type="entry name" value="YukD-like"/>
</dbReference>
<keyword evidence="9" id="KW-1185">Reference proteome</keyword>
<evidence type="ECO:0000256" key="3">
    <source>
        <dbReference type="ARBA" id="ARBA00022475"/>
    </source>
</evidence>
<feature type="domain" description="EccD-like transmembrane" evidence="7">
    <location>
        <begin position="121"/>
        <end position="443"/>
    </location>
</feature>
<dbReference type="GeneID" id="49385261"/>
<name>A0A2K8PHU8_STRLA</name>
<dbReference type="OrthoDB" id="3326149at2"/>
<keyword evidence="5" id="KW-1133">Transmembrane helix</keyword>
<dbReference type="InterPro" id="IPR006707">
    <property type="entry name" value="T7SS_EccD"/>
</dbReference>
<organism evidence="8 9">
    <name type="scientific">Streptomyces lavendulae subsp. lavendulae</name>
    <dbReference type="NCBI Taxonomy" id="58340"/>
    <lineage>
        <taxon>Bacteria</taxon>
        <taxon>Bacillati</taxon>
        <taxon>Actinomycetota</taxon>
        <taxon>Actinomycetes</taxon>
        <taxon>Kitasatosporales</taxon>
        <taxon>Streptomycetaceae</taxon>
        <taxon>Streptomyces</taxon>
    </lineage>
</organism>